<evidence type="ECO:0000256" key="6">
    <source>
        <dbReference type="SAM" id="Phobius"/>
    </source>
</evidence>
<evidence type="ECO:0000313" key="8">
    <source>
        <dbReference type="EMBL" id="MSS38578.1"/>
    </source>
</evidence>
<comment type="caution">
    <text evidence="8">The sequence shown here is derived from an EMBL/GenBank/DDBJ whole genome shotgun (WGS) entry which is preliminary data.</text>
</comment>
<proteinExistence type="predicted"/>
<sequence>MSASARMYQYGAMRAIGTSIRQFSFMVEAETFTYLFYGLLTGLAAGLPFHRLLYRRQLPHAEVMYGGGGVSKFCTIAFVMTVSALAAIEGPVRRIRRMPVVETISAK</sequence>
<reference evidence="8 9" key="1">
    <citation type="submission" date="2019-08" db="EMBL/GenBank/DDBJ databases">
        <title>In-depth cultivation of the pig gut microbiome towards novel bacterial diversity and tailored functional studies.</title>
        <authorList>
            <person name="Wylensek D."/>
            <person name="Hitch T.C.A."/>
            <person name="Clavel T."/>
        </authorList>
    </citation>
    <scope>NUCLEOTIDE SEQUENCE [LARGE SCALE GENOMIC DNA]</scope>
    <source>
        <strain evidence="8 9">WCA-389-WT-23D1</strain>
    </source>
</reference>
<organism evidence="8 9">
    <name type="scientific">Clostridium porci</name>
    <dbReference type="NCBI Taxonomy" id="2605778"/>
    <lineage>
        <taxon>Bacteria</taxon>
        <taxon>Bacillati</taxon>
        <taxon>Bacillota</taxon>
        <taxon>Clostridia</taxon>
        <taxon>Eubacteriales</taxon>
        <taxon>Clostridiaceae</taxon>
        <taxon>Clostridium</taxon>
    </lineage>
</organism>
<keyword evidence="2" id="KW-1003">Cell membrane</keyword>
<gene>
    <name evidence="8" type="ORF">FYJ39_19210</name>
</gene>
<evidence type="ECO:0000259" key="7">
    <source>
        <dbReference type="Pfam" id="PF02687"/>
    </source>
</evidence>
<evidence type="ECO:0000256" key="1">
    <source>
        <dbReference type="ARBA" id="ARBA00004651"/>
    </source>
</evidence>
<feature type="domain" description="ABC3 transporter permease C-terminal" evidence="7">
    <location>
        <begin position="2"/>
        <end position="99"/>
    </location>
</feature>
<dbReference type="Proteomes" id="UP000429958">
    <property type="component" value="Unassembled WGS sequence"/>
</dbReference>
<dbReference type="AlphaFoldDB" id="A0A7X2NQD7"/>
<dbReference type="InterPro" id="IPR003838">
    <property type="entry name" value="ABC3_permease_C"/>
</dbReference>
<evidence type="ECO:0000313" key="9">
    <source>
        <dbReference type="Proteomes" id="UP000429958"/>
    </source>
</evidence>
<evidence type="ECO:0000256" key="4">
    <source>
        <dbReference type="ARBA" id="ARBA00022989"/>
    </source>
</evidence>
<evidence type="ECO:0000256" key="5">
    <source>
        <dbReference type="ARBA" id="ARBA00023136"/>
    </source>
</evidence>
<keyword evidence="5 6" id="KW-0472">Membrane</keyword>
<feature type="transmembrane region" description="Helical" evidence="6">
    <location>
        <begin position="31"/>
        <end position="49"/>
    </location>
</feature>
<feature type="transmembrane region" description="Helical" evidence="6">
    <location>
        <begin position="69"/>
        <end position="88"/>
    </location>
</feature>
<evidence type="ECO:0000256" key="3">
    <source>
        <dbReference type="ARBA" id="ARBA00022692"/>
    </source>
</evidence>
<keyword evidence="9" id="KW-1185">Reference proteome</keyword>
<dbReference type="GO" id="GO:0005886">
    <property type="term" value="C:plasma membrane"/>
    <property type="evidence" value="ECO:0007669"/>
    <property type="project" value="UniProtKB-SubCell"/>
</dbReference>
<comment type="subcellular location">
    <subcellularLocation>
        <location evidence="1">Cell membrane</location>
        <topology evidence="1">Multi-pass membrane protein</topology>
    </subcellularLocation>
</comment>
<name>A0A7X2NQD7_9CLOT</name>
<protein>
    <submittedName>
        <fullName evidence="8">ABC transporter permease</fullName>
    </submittedName>
</protein>
<accession>A0A7X2NQD7</accession>
<keyword evidence="3 6" id="KW-0812">Transmembrane</keyword>
<keyword evidence="4 6" id="KW-1133">Transmembrane helix</keyword>
<dbReference type="EMBL" id="VUMD01000029">
    <property type="protein sequence ID" value="MSS38578.1"/>
    <property type="molecule type" value="Genomic_DNA"/>
</dbReference>
<evidence type="ECO:0000256" key="2">
    <source>
        <dbReference type="ARBA" id="ARBA00022475"/>
    </source>
</evidence>
<dbReference type="Pfam" id="PF02687">
    <property type="entry name" value="FtsX"/>
    <property type="match status" value="1"/>
</dbReference>